<dbReference type="InterPro" id="IPR022996">
    <property type="entry name" value="UPF0310"/>
</dbReference>
<dbReference type="EMBL" id="CP031124">
    <property type="protein sequence ID" value="AXF86135.1"/>
    <property type="molecule type" value="Genomic_DNA"/>
</dbReference>
<feature type="domain" description="EVE" evidence="2">
    <location>
        <begin position="4"/>
        <end position="135"/>
    </location>
</feature>
<reference evidence="4" key="1">
    <citation type="submission" date="2018-07" db="EMBL/GenBank/DDBJ databases">
        <authorList>
            <person name="Kim H."/>
        </authorList>
    </citation>
    <scope>NUCLEOTIDE SEQUENCE [LARGE SCALE GENOMIC DNA]</scope>
    <source>
        <strain evidence="4">F02</strain>
    </source>
</reference>
<dbReference type="KEGG" id="hyf:DTO96_101876"/>
<dbReference type="Pfam" id="PF01878">
    <property type="entry name" value="EVE"/>
    <property type="match status" value="1"/>
</dbReference>
<dbReference type="NCBIfam" id="NF002616">
    <property type="entry name" value="PRK02268.1-2"/>
    <property type="match status" value="1"/>
</dbReference>
<dbReference type="CDD" id="cd21132">
    <property type="entry name" value="EVE-like"/>
    <property type="match status" value="1"/>
</dbReference>
<organism evidence="3 4">
    <name type="scientific">Ephemeroptericola cinctiostellae</name>
    <dbReference type="NCBI Taxonomy" id="2268024"/>
    <lineage>
        <taxon>Bacteria</taxon>
        <taxon>Pseudomonadati</taxon>
        <taxon>Pseudomonadota</taxon>
        <taxon>Betaproteobacteria</taxon>
        <taxon>Burkholderiales</taxon>
        <taxon>Burkholderiaceae</taxon>
        <taxon>Ephemeroptericola</taxon>
    </lineage>
</organism>
<keyword evidence="4" id="KW-1185">Reference proteome</keyword>
<dbReference type="AlphaFoldDB" id="A0A345DCP7"/>
<evidence type="ECO:0000313" key="3">
    <source>
        <dbReference type="EMBL" id="AXF86135.1"/>
    </source>
</evidence>
<dbReference type="Proteomes" id="UP000252182">
    <property type="component" value="Chromosome"/>
</dbReference>
<dbReference type="InterPro" id="IPR002740">
    <property type="entry name" value="EVE_domain"/>
</dbReference>
<dbReference type="Gene3D" id="3.10.590.10">
    <property type="entry name" value="ph1033 like domains"/>
    <property type="match status" value="1"/>
</dbReference>
<evidence type="ECO:0000259" key="2">
    <source>
        <dbReference type="Pfam" id="PF01878"/>
    </source>
</evidence>
<dbReference type="HAMAP" id="MF_00771">
    <property type="entry name" value="UPF0310"/>
    <property type="match status" value="1"/>
</dbReference>
<dbReference type="SUPFAM" id="SSF88697">
    <property type="entry name" value="PUA domain-like"/>
    <property type="match status" value="1"/>
</dbReference>
<accession>A0A345DCP7</accession>
<dbReference type="OrthoDB" id="9793567at2"/>
<protein>
    <recommendedName>
        <fullName evidence="1">UPF0310 protein DTO96_101876</fullName>
    </recommendedName>
</protein>
<comment type="similarity">
    <text evidence="1">Belongs to the UPF0310 family.</text>
</comment>
<name>A0A345DCP7_9BURK</name>
<sequence>MVSRYWIGVVSQSHVQRGVAGGFAQLCHGKAAPLKRMKVDDGLIYYSPKTDMSDGLPLQQFTAIGRVVGEAAYEFAMSESFVPFRRDIAYLPAQPTAIQPLLPHLSFIKDIKHWGYPFRTGHFEICRDDFLCIAAAMCAHWEE</sequence>
<evidence type="ECO:0000313" key="4">
    <source>
        <dbReference type="Proteomes" id="UP000252182"/>
    </source>
</evidence>
<dbReference type="InterPro" id="IPR015947">
    <property type="entry name" value="PUA-like_sf"/>
</dbReference>
<gene>
    <name evidence="3" type="ORF">DTO96_101876</name>
</gene>
<proteinExistence type="inferred from homology"/>
<evidence type="ECO:0000256" key="1">
    <source>
        <dbReference type="HAMAP-Rule" id="MF_00771"/>
    </source>
</evidence>